<dbReference type="InterPro" id="IPR038251">
    <property type="entry name" value="PdxB_dimer_sf"/>
</dbReference>
<sequence length="376" mass="42635">MKVLIDENISCIEQLFGNFDEVKKFYGRIISSKDLINVDALIIRSITKVNKILLKNTSIKFIGTTTSGIDHIDIQLLKSMNIYFSFAPGCNSIAVVEYVFSSILVLAERQHFNLCDKIVGIVGVGNIGKILLKRLTSLGIKCILCDPPRAVNENSKKFVSLSNIVKQADIITLHAPLNLSDKYNTYHLMNLEHLSNLRDGAILINTSRGELIDNKALLSLLIKGKKISVVLDVWEYEPKINVDLLNLISIGTSHIAGYTFEGKTRGTIKIYEDYNNFFDRSFRRVSLLSLAPKCVINEITVNGKLTQEILKRLIHLVYDVRSDDSNLRLVSDINNEFDQLRKNYKERREWSSLKVKCNFQKTAILLNKLGFNACFK</sequence>
<feature type="binding site" evidence="5">
    <location>
        <position position="146"/>
    </location>
    <ligand>
        <name>NAD(+)</name>
        <dbReference type="ChEBI" id="CHEBI:57540"/>
    </ligand>
</feature>
<comment type="subunit">
    <text evidence="5">Homodimer.</text>
</comment>
<feature type="active site" evidence="5">
    <location>
        <position position="237"/>
    </location>
</feature>
<evidence type="ECO:0000256" key="4">
    <source>
        <dbReference type="ARBA" id="ARBA00023096"/>
    </source>
</evidence>
<keyword evidence="2 5" id="KW-0560">Oxidoreductase</keyword>
<feature type="domain" description="D-isomer specific 2-hydroxyacid dehydrogenase NAD-binding" evidence="7">
    <location>
        <begin position="111"/>
        <end position="247"/>
    </location>
</feature>
<dbReference type="Gene3D" id="3.30.1370.170">
    <property type="match status" value="1"/>
</dbReference>
<evidence type="ECO:0000259" key="7">
    <source>
        <dbReference type="Pfam" id="PF02826"/>
    </source>
</evidence>
<feature type="domain" description="D-isomer specific 2-hydroxyacid dehydrogenase catalytic" evidence="6">
    <location>
        <begin position="34"/>
        <end position="280"/>
    </location>
</feature>
<feature type="active site" evidence="5">
    <location>
        <position position="208"/>
    </location>
</feature>
<dbReference type="Proteomes" id="UP001497533">
    <property type="component" value="Chromosome"/>
</dbReference>
<evidence type="ECO:0000259" key="6">
    <source>
        <dbReference type="Pfam" id="PF00389"/>
    </source>
</evidence>
<dbReference type="RefSeq" id="WP_341765127.1">
    <property type="nucleotide sequence ID" value="NZ_OZ034688.1"/>
</dbReference>
<dbReference type="PANTHER" id="PTHR42938:SF9">
    <property type="entry name" value="FORMATE DEHYDROGENASE 1"/>
    <property type="match status" value="1"/>
</dbReference>
<keyword evidence="3 5" id="KW-0520">NAD</keyword>
<dbReference type="InterPro" id="IPR024531">
    <property type="entry name" value="Erythronate-4-P_DHase_dimer"/>
</dbReference>
<dbReference type="SUPFAM" id="SSF51735">
    <property type="entry name" value="NAD(P)-binding Rossmann-fold domains"/>
    <property type="match status" value="1"/>
</dbReference>
<dbReference type="PANTHER" id="PTHR42938">
    <property type="entry name" value="FORMATE DEHYDROGENASE 1"/>
    <property type="match status" value="1"/>
</dbReference>
<reference evidence="9" key="1">
    <citation type="submission" date="2024-04" db="EMBL/GenBank/DDBJ databases">
        <authorList>
            <person name="Manzano-Marin A."/>
            <person name="Manzano-Marin A."/>
            <person name="Alejandro Manzano Marin A."/>
        </authorList>
    </citation>
    <scope>NUCLEOTIDE SEQUENCE [LARGE SCALE GENOMIC DNA]</scope>
    <source>
        <strain evidence="9">TABTEA</strain>
    </source>
</reference>
<dbReference type="InterPro" id="IPR036291">
    <property type="entry name" value="NAD(P)-bd_dom_sf"/>
</dbReference>
<comment type="subcellular location">
    <subcellularLocation>
        <location evidence="5">Cytoplasm</location>
    </subcellularLocation>
</comment>
<dbReference type="EC" id="1.1.1.290" evidence="5"/>
<evidence type="ECO:0000256" key="2">
    <source>
        <dbReference type="ARBA" id="ARBA00023002"/>
    </source>
</evidence>
<proteinExistence type="inferred from homology"/>
<dbReference type="HAMAP" id="MF_01825">
    <property type="entry name" value="PdxB"/>
    <property type="match status" value="1"/>
</dbReference>
<comment type="pathway">
    <text evidence="5">Cofactor biosynthesis; pyridoxine 5'-phosphate biosynthesis; pyridoxine 5'-phosphate from D-erythrose 4-phosphate: step 2/5.</text>
</comment>
<feature type="binding site" evidence="5">
    <location>
        <position position="45"/>
    </location>
    <ligand>
        <name>substrate</name>
    </ligand>
</feature>
<evidence type="ECO:0000256" key="1">
    <source>
        <dbReference type="ARBA" id="ARBA00022490"/>
    </source>
</evidence>
<dbReference type="InterPro" id="IPR006140">
    <property type="entry name" value="D-isomer_DH_NAD-bd"/>
</dbReference>
<dbReference type="InterPro" id="IPR029753">
    <property type="entry name" value="D-isomer_DH_CS"/>
</dbReference>
<dbReference type="GO" id="GO:0033711">
    <property type="term" value="F:4-phosphoerythronate dehydrogenase activity"/>
    <property type="evidence" value="ECO:0007669"/>
    <property type="project" value="UniProtKB-EC"/>
</dbReference>
<keyword evidence="10" id="KW-1185">Reference proteome</keyword>
<feature type="binding site" evidence="5">
    <location>
        <position position="232"/>
    </location>
    <ligand>
        <name>NAD(+)</name>
        <dbReference type="ChEBI" id="CHEBI:57540"/>
    </ligand>
</feature>
<dbReference type="SUPFAM" id="SSF52283">
    <property type="entry name" value="Formate/glycerate dehydrogenase catalytic domain-like"/>
    <property type="match status" value="1"/>
</dbReference>
<evidence type="ECO:0000313" key="10">
    <source>
        <dbReference type="Proteomes" id="UP001497533"/>
    </source>
</evidence>
<dbReference type="CDD" id="cd12158">
    <property type="entry name" value="ErythrP_dh"/>
    <property type="match status" value="1"/>
</dbReference>
<comment type="caution">
    <text evidence="5">Lacks conserved residue(s) required for the propagation of feature annotation.</text>
</comment>
<accession>A0ABP1CDI6</accession>
<dbReference type="PROSITE" id="PS00671">
    <property type="entry name" value="D_2_HYDROXYACID_DH_3"/>
    <property type="match status" value="1"/>
</dbReference>
<dbReference type="Gene3D" id="3.40.50.720">
    <property type="entry name" value="NAD(P)-binding Rossmann-like Domain"/>
    <property type="match status" value="2"/>
</dbReference>
<evidence type="ECO:0000259" key="8">
    <source>
        <dbReference type="Pfam" id="PF11890"/>
    </source>
</evidence>
<feature type="binding site" evidence="5">
    <location>
        <position position="257"/>
    </location>
    <ligand>
        <name>NAD(+)</name>
        <dbReference type="ChEBI" id="CHEBI:57540"/>
    </ligand>
</feature>
<evidence type="ECO:0000256" key="5">
    <source>
        <dbReference type="HAMAP-Rule" id="MF_01825"/>
    </source>
</evidence>
<evidence type="ECO:0000313" key="9">
    <source>
        <dbReference type="EMBL" id="CAL1329071.1"/>
    </source>
</evidence>
<comment type="catalytic activity">
    <reaction evidence="5">
        <text>4-phospho-D-erythronate + NAD(+) = (R)-3-hydroxy-2-oxo-4-phosphooxybutanoate + NADH + H(+)</text>
        <dbReference type="Rhea" id="RHEA:18829"/>
        <dbReference type="ChEBI" id="CHEBI:15378"/>
        <dbReference type="ChEBI" id="CHEBI:57540"/>
        <dbReference type="ChEBI" id="CHEBI:57945"/>
        <dbReference type="ChEBI" id="CHEBI:58538"/>
        <dbReference type="ChEBI" id="CHEBI:58766"/>
        <dbReference type="EC" id="1.1.1.290"/>
    </reaction>
</comment>
<keyword evidence="1 5" id="KW-0963">Cytoplasm</keyword>
<protein>
    <recommendedName>
        <fullName evidence="5">Erythronate-4-phosphate dehydrogenase</fullName>
        <ecNumber evidence="5">1.1.1.290</ecNumber>
    </recommendedName>
</protein>
<feature type="binding site" evidence="5">
    <location>
        <position position="66"/>
    </location>
    <ligand>
        <name>substrate</name>
    </ligand>
</feature>
<feature type="domain" description="Erythronate-4-phosphate dehydrogenase dimerisation" evidence="8">
    <location>
        <begin position="292"/>
        <end position="370"/>
    </location>
</feature>
<dbReference type="EMBL" id="OZ034688">
    <property type="protein sequence ID" value="CAL1329071.1"/>
    <property type="molecule type" value="Genomic_DNA"/>
</dbReference>
<dbReference type="Pfam" id="PF02826">
    <property type="entry name" value="2-Hacid_dh_C"/>
    <property type="match status" value="1"/>
</dbReference>
<gene>
    <name evidence="5 9" type="primary">pdxB</name>
    <name evidence="9" type="ORF">PRHACTZTBTEA_140</name>
</gene>
<comment type="function">
    <text evidence="5">Catalyzes the oxidation of erythronate-4-phosphate to 3-hydroxy-2-oxo-4-phosphonooxybutanoate.</text>
</comment>
<comment type="similarity">
    <text evidence="5">Belongs to the D-isomer specific 2-hydroxyacid dehydrogenase family. PdxB subfamily.</text>
</comment>
<evidence type="ECO:0000256" key="3">
    <source>
        <dbReference type="ARBA" id="ARBA00023027"/>
    </source>
</evidence>
<dbReference type="Pfam" id="PF11890">
    <property type="entry name" value="DUF3410"/>
    <property type="match status" value="1"/>
</dbReference>
<name>A0ABP1CDI6_9GAMM</name>
<dbReference type="Pfam" id="PF00389">
    <property type="entry name" value="2-Hacid_dh"/>
    <property type="match status" value="1"/>
</dbReference>
<feature type="active site" description="Proton donor" evidence="5">
    <location>
        <position position="254"/>
    </location>
</feature>
<keyword evidence="4 5" id="KW-0664">Pyridoxine biosynthesis</keyword>
<organism evidence="9 10">
    <name type="scientific">Candidatus Providencia siddallii</name>
    <dbReference type="NCBI Taxonomy" id="1715285"/>
    <lineage>
        <taxon>Bacteria</taxon>
        <taxon>Pseudomonadati</taxon>
        <taxon>Pseudomonadota</taxon>
        <taxon>Gammaproteobacteria</taxon>
        <taxon>Enterobacterales</taxon>
        <taxon>Morganellaceae</taxon>
        <taxon>Providencia</taxon>
    </lineage>
</organism>
<dbReference type="InterPro" id="IPR020921">
    <property type="entry name" value="Erythronate-4-P_DHase"/>
</dbReference>
<feature type="binding site" evidence="5">
    <location>
        <position position="258"/>
    </location>
    <ligand>
        <name>substrate</name>
    </ligand>
</feature>
<dbReference type="InterPro" id="IPR006139">
    <property type="entry name" value="D-isomer_2_OHA_DH_cat_dom"/>
</dbReference>